<dbReference type="HOGENOM" id="CLU_289653_0_0_5"/>
<dbReference type="Proteomes" id="UP000028186">
    <property type="component" value="Chromosome I"/>
</dbReference>
<dbReference type="RefSeq" id="WP_038547844.1">
    <property type="nucleotide sequence ID" value="NZ_HG938355.1"/>
</dbReference>
<protein>
    <submittedName>
        <fullName evidence="2">Transglycosylase domain protein</fullName>
    </submittedName>
</protein>
<proteinExistence type="predicted"/>
<reference evidence="3" key="1">
    <citation type="journal article" date="2014" name="BMC Genomics">
        <title>Genome sequencing of two Neorhizobium galegae strains reveals a noeT gene responsible for the unusual acetylation of the nodulation factors.</title>
        <authorList>
            <person name="Osterman J."/>
            <person name="Marsh J."/>
            <person name="Laine P.K."/>
            <person name="Zeng Z."/>
            <person name="Alatalo E."/>
            <person name="Sullivan J.T."/>
            <person name="Young J.P."/>
            <person name="Thomas-Oates J."/>
            <person name="Paulin L."/>
            <person name="Lindstrom K."/>
        </authorList>
    </citation>
    <scope>NUCLEOTIDE SEQUENCE [LARGE SCALE GENOMIC DNA]</scope>
    <source>
        <strain evidence="3">HAMBI 1141</strain>
    </source>
</reference>
<gene>
    <name evidence="2" type="ORF">RG1141_CH42100</name>
</gene>
<feature type="region of interest" description="Disordered" evidence="1">
    <location>
        <begin position="166"/>
        <end position="188"/>
    </location>
</feature>
<dbReference type="KEGG" id="ngl:RG1141_CH42100"/>
<dbReference type="eggNOG" id="COG0741">
    <property type="taxonomic scope" value="Bacteria"/>
</dbReference>
<sequence>MANNSTPAWLRYSNSAAKRNLPLDPRLVNSLGFLEDMGIQMEVFSGGQVTKAEAAQGKGSRTGSVRHDHGGAADVFFYKDGRKLDWARPEDVPVFQDIVRKARASGVTGFGAGQGYMQPGSMHIGFGSPTVWGANGDSANAPKWLSDAFHGVPATEIKEPTRLTFSNPGPDQPQSNFTVGSPENTVSVMSSTQPVLPTTMEEDRVAAQAREDALPDTTIWQGVKDAVNTDWSLSAIWQDKPEAKPDPNFRLDPKTMDELTKGIPEQYWDRFGDAQSLVHAEGMRNSLVKQMEAEQRLASLGWGGVGLRVAAGVTDPLAWAAAAGISAATLGTGAPAAVAARFGKVGQLALTAAEGGAGAAVSEGILYANKPTAEEADLWWGVGTGMLLGGAFGALAKNPATLAEAQQFQKIGRNMHNGTAMSPPGGSTAGAMQVNPREPLRLDTADIVRDAERPDVFDAGGLRFDSAYSLKSSENDLTSMIGNVIVEDAARNKSGITPIGASEVQALLHGRAEAKWASSNQANWKQFRERNPDASRDEFHQQVTAYVRDHDLMVDYDPAVKAQGAVLKDILGTYAETAANPGVIDGRTMRAVRGFEGLTRNDHYVPRIFDLGSIQDHLTKFGHKTLSGLVSRAMREVNDEITEELADKFAYNYIKKLHSLSAGELQQMSRAFSGEDLDALKANLIQDTDLSEADIDTLIGHMKPGKKDGASRHGKTRMFYDENFGAMLPYSNGETGAKFVRISDLFINDADTLLRSYSRQMSGRIAMARMEIKNPKWQPGDMADEYFVQGVTSDGEWNTLMDKVRDVGDQKGIHGKTKQDVDRLNWIYNTIVGKPTWNEGSDWNQFLRMARDYNFVRVMGQVGFAQLSEAMNTVSQLGLKASFTNVPSFRAMWRNAKTGKLDDALAQEWEDITGGGADWVRHATHRREDVFDNPLDTWNNPVLEKVDDFLHQGKRAVSAMSGMAPVNTALQRWTGRSIMNKFALMAQGRTKMNPRRLEALALDERRAEAIYENIRNHATFDKGRLKALNLDKWVDREAVANFETAAFRLSRSIIQENDIGQMAMWMSAPLARTFLQFRSFVLAAYTKQTLQGLNFRDTATAAAFLATTFAASMSYMMRTYAGSVGRSDREKYLEERLSLGSLAAAGIQNSSWASVMPMAIDTFLVSPMTGSPVFDARSTQLGSDAILGNPSADLAKGVMDTLGVAGKVAHGGSFSQLDARTIARVLPFQNLNGVAQLLSAFIHPLPEWSRDPRR</sequence>
<dbReference type="AlphaFoldDB" id="A0A068TEG7"/>
<evidence type="ECO:0000256" key="1">
    <source>
        <dbReference type="SAM" id="MobiDB-lite"/>
    </source>
</evidence>
<accession>A0A068TEG7</accession>
<evidence type="ECO:0000313" key="2">
    <source>
        <dbReference type="EMBL" id="CDN56524.1"/>
    </source>
</evidence>
<dbReference type="EMBL" id="HG938355">
    <property type="protein sequence ID" value="CDN56524.1"/>
    <property type="molecule type" value="Genomic_DNA"/>
</dbReference>
<organism evidence="2 3">
    <name type="scientific">Neorhizobium galegae bv. officinalis bv. officinalis str. HAMBI 1141</name>
    <dbReference type="NCBI Taxonomy" id="1028801"/>
    <lineage>
        <taxon>Bacteria</taxon>
        <taxon>Pseudomonadati</taxon>
        <taxon>Pseudomonadota</taxon>
        <taxon>Alphaproteobacteria</taxon>
        <taxon>Hyphomicrobiales</taxon>
        <taxon>Rhizobiaceae</taxon>
        <taxon>Rhizobium/Agrobacterium group</taxon>
        <taxon>Neorhizobium</taxon>
    </lineage>
</organism>
<name>A0A068TEG7_NEOGA</name>
<dbReference type="PATRIC" id="fig|1028801.3.peg.4279"/>
<evidence type="ECO:0000313" key="3">
    <source>
        <dbReference type="Proteomes" id="UP000028186"/>
    </source>
</evidence>